<evidence type="ECO:0000313" key="2">
    <source>
        <dbReference type="EMBL" id="CAX24818.1"/>
    </source>
</evidence>
<proteinExistence type="predicted"/>
<dbReference type="SUPFAM" id="SSF51735">
    <property type="entry name" value="NAD(P)-binding Rossmann-fold domains"/>
    <property type="match status" value="1"/>
</dbReference>
<dbReference type="PANTHER" id="PTHR43574">
    <property type="entry name" value="EPIMERASE-RELATED"/>
    <property type="match status" value="1"/>
</dbReference>
<gene>
    <name evidence="2" type="ORF">METD_I3166</name>
</gene>
<dbReference type="InterPro" id="IPR036291">
    <property type="entry name" value="NAD(P)-bd_dom_sf"/>
</dbReference>
<dbReference type="RefSeq" id="WP_015822827.1">
    <property type="nucleotide sequence ID" value="NC_012988.1"/>
</dbReference>
<dbReference type="CDD" id="cd05266">
    <property type="entry name" value="SDR_a4"/>
    <property type="match status" value="1"/>
</dbReference>
<organism evidence="2 3">
    <name type="scientific">Methylorubrum extorquens (strain DSM 6343 / CIP 106787 / DM4)</name>
    <name type="common">Methylobacterium extorquens</name>
    <dbReference type="NCBI Taxonomy" id="661410"/>
    <lineage>
        <taxon>Bacteria</taxon>
        <taxon>Pseudomonadati</taxon>
        <taxon>Pseudomonadota</taxon>
        <taxon>Alphaproteobacteria</taxon>
        <taxon>Hyphomicrobiales</taxon>
        <taxon>Methylobacteriaceae</taxon>
        <taxon>Methylorubrum</taxon>
    </lineage>
</organism>
<dbReference type="AlphaFoldDB" id="C7CLI9"/>
<protein>
    <submittedName>
        <fullName evidence="2">Epimerase with NAD(P)-binding Rossmann-fold domain (YeeZ-like)</fullName>
    </submittedName>
</protein>
<accession>C7CLI9</accession>
<dbReference type="Gene3D" id="3.40.50.720">
    <property type="entry name" value="NAD(P)-binding Rossmann-like Domain"/>
    <property type="match status" value="1"/>
</dbReference>
<evidence type="ECO:0000313" key="3">
    <source>
        <dbReference type="Proteomes" id="UP000008070"/>
    </source>
</evidence>
<keyword evidence="1" id="KW-0520">NAD</keyword>
<reference evidence="3" key="1">
    <citation type="journal article" date="2009" name="PLoS ONE">
        <title>Methylobacterium genome sequences: a reference blueprint to investigate microbial metabolism of C1 compounds from natural and industrial sources.</title>
        <authorList>
            <person name="Vuilleumier S."/>
            <person name="Chistoserdova L."/>
            <person name="Lee M.-C."/>
            <person name="Bringel F."/>
            <person name="Lajus A."/>
            <person name="Zhou Y."/>
            <person name="Gourion B."/>
            <person name="Barbe V."/>
            <person name="Chang J."/>
            <person name="Cruveiller S."/>
            <person name="Dossat C."/>
            <person name="Gillett W."/>
            <person name="Gruffaz C."/>
            <person name="Haugen E."/>
            <person name="Hourcade E."/>
            <person name="Levy R."/>
            <person name="Mangenot S."/>
            <person name="Muller E."/>
            <person name="Nadalig T."/>
            <person name="Pagni M."/>
            <person name="Penny C."/>
            <person name="Peyraud R."/>
            <person name="Robinson D.G."/>
            <person name="Roche D."/>
            <person name="Rouy Z."/>
            <person name="Saenampechek C."/>
            <person name="Salvignol G."/>
            <person name="Vallenet D."/>
            <person name="Wu Z."/>
            <person name="Marx C.J."/>
            <person name="Vorholt J.A."/>
            <person name="Olson M.V."/>
            <person name="Kaul R."/>
            <person name="Weissenbach J."/>
            <person name="Medigue C."/>
            <person name="Lidstrom M.E."/>
        </authorList>
    </citation>
    <scope>NUCLEOTIDE SEQUENCE [LARGE SCALE GENOMIC DNA]</scope>
    <source>
        <strain evidence="3">DSM 6343 / CIP 106787 / DM4</strain>
    </source>
</reference>
<dbReference type="GeneID" id="72990067"/>
<evidence type="ECO:0000256" key="1">
    <source>
        <dbReference type="ARBA" id="ARBA00023027"/>
    </source>
</evidence>
<dbReference type="KEGG" id="mdi:METDI3166"/>
<dbReference type="Proteomes" id="UP000008070">
    <property type="component" value="Chromosome"/>
</dbReference>
<dbReference type="HOGENOM" id="CLU_007383_11_3_5"/>
<sequence>MNLFVFGLGFSARHFAERERARFNAVRATVTEPERARSLAAETGFTLRAFGPEADDPRIAEDLADTDVLLISAPPGRDGDTVLARYRDTIAKSRIGWIGYLSTIGVYGDQGGAWIDETTPATPKSARSRDRLAVENAWLALGAETGKAVQVFRLSGIYGPGRNPIVKLRDGRTQRIVKPGQVFNRIHVADIAATLAASIERPRGGAVYNVTDDEPAPPQTVTEHAAELTGLPLPPEVDFETADLSPMARSFYGENKRVRNRLIREELGVQLAFPTYREGLAALVSDARR</sequence>
<dbReference type="EMBL" id="FP103042">
    <property type="protein sequence ID" value="CAX24818.1"/>
    <property type="molecule type" value="Genomic_DNA"/>
</dbReference>
<name>C7CLI9_METED</name>